<feature type="domain" description="C2H2-type" evidence="8">
    <location>
        <begin position="1337"/>
        <end position="1364"/>
    </location>
</feature>
<feature type="compositionally biased region" description="Basic and acidic residues" evidence="7">
    <location>
        <begin position="1383"/>
        <end position="1397"/>
    </location>
</feature>
<keyword evidence="10" id="KW-1185">Reference proteome</keyword>
<reference evidence="9" key="2">
    <citation type="journal article" date="2021" name="Genome Biol. Evol.">
        <title>Developing a high-quality reference genome for a parasitic bivalve with doubly uniparental inheritance (Bivalvia: Unionida).</title>
        <authorList>
            <person name="Smith C.H."/>
        </authorList>
    </citation>
    <scope>NUCLEOTIDE SEQUENCE</scope>
    <source>
        <strain evidence="9">CHS0354</strain>
        <tissue evidence="9">Mantle</tissue>
    </source>
</reference>
<feature type="domain" description="C2H2-type" evidence="8">
    <location>
        <begin position="2207"/>
        <end position="2234"/>
    </location>
</feature>
<feature type="domain" description="C2H2-type" evidence="8">
    <location>
        <begin position="1156"/>
        <end position="1185"/>
    </location>
</feature>
<feature type="domain" description="C2H2-type" evidence="8">
    <location>
        <begin position="743"/>
        <end position="772"/>
    </location>
</feature>
<feature type="domain" description="C2H2-type" evidence="8">
    <location>
        <begin position="1452"/>
        <end position="1480"/>
    </location>
</feature>
<feature type="domain" description="C2H2-type" evidence="8">
    <location>
        <begin position="378"/>
        <end position="406"/>
    </location>
</feature>
<feature type="region of interest" description="Disordered" evidence="7">
    <location>
        <begin position="1484"/>
        <end position="1541"/>
    </location>
</feature>
<feature type="domain" description="C2H2-type" evidence="8">
    <location>
        <begin position="2442"/>
        <end position="2469"/>
    </location>
</feature>
<evidence type="ECO:0000256" key="5">
    <source>
        <dbReference type="PROSITE-ProRule" id="PRU00042"/>
    </source>
</evidence>
<dbReference type="InterPro" id="IPR036236">
    <property type="entry name" value="Znf_C2H2_sf"/>
</dbReference>
<evidence type="ECO:0000256" key="3">
    <source>
        <dbReference type="ARBA" id="ARBA00022771"/>
    </source>
</evidence>
<sequence length="2757" mass="313883">MSDGATKVDGVDTAVEDQTIYGSGRGRLRTCKQCHFQTTDVREFSQHRLLAHAENNTNEEKVNRKNNLRFKRKSSVANIPDVNGLVCSKQKSSSNFLKIQRQDSSSLETSKTDTSEQSSAIQGTKVETNSTNNLDNQIKDSSSGRTDGEHSLNTPTESNPVINRISGEEDMESINGNYEYLDHEQDEEPRLVIAESDHDGNDMTECNIESSEAPILTRTGNIQNRTYICNVCEFSTTSAKVFLHHQKDFHGQDILIYECDICEYATKYKQKLPRHRKLHFTGKDGNGTMSGSDLESSFTEKDLKELKEVSETNGVTQQTAKDQEEEEDEGDEEVEEEAVTGDNTEKHSCEIVEKKKRVRQEVDPDKYFEVFDDVGIKYACSKCGNVYKWRKSLNKHWKEKHFGDVPDPSKPPPTLQNYTIVSQVRSKYGSHSTSTYNSSQSSIPQAMPTVESKPVEEMTTSVVMPKFIGPFIAGTNCAPSVPTSSATMSHAQTDLRQQLLRSSPARSHLERPVNYDHSNIYSLQKNMSESQTEPLDFSVKKDIIKAEPAWDEAEENSSGSYRNSPVSMVPSNRFSKAIPQANETISPRKSQDTELESILDAELTKNSSNSSQSPVLQCSKCAFVAKTLVDYSSHMTLHLNKRAFKCAECQEHFSGIEDLNTHFALNHAEKIQEHKEAIQKIPHGLQQTYHLLKMPLEAISSLSSQELLSNEPKQLKCSMCNFVAKWPAELQKHAVSHSEERPFVCMVCGSTYKWKWDLVKHFEKSHHSLPNPYKRRDPGMSTQPVKNSFEKSPLATPVPISMSSSALMDSTNFQTRSYMQGQDEPLPKKRRLSDTDLHLVDVNNFGSEKHFGDGSNQSGFENSNENHQMPRRPSSEPSKTIDDDFASEDDAYFVDGEMNGRGSPTFSQGSRDENRDNYGHDQDRNENQQKDILNALKQRLSSSSSSKSTISDNILDRKSLPSDLLPYKCSHCEYRARWPSEITQHMKNHSNEKPYHCPRCSYRSKWKWDVVKHLRRCGGGTVHDVIDMTKIKKMAPPNVTVLPHGDLQQQTPQPQHSYYMNSVLLQKSPGATFTFADKGSSGLNRERHVESTYANSDSPMAPPAHSNSAPNSNQKQTVFKSLINEGVYHCLECPFMGNSPAELRRHAVLHSENKPFMCSTCGYSSRWKCDLKKHMKTYGHYSTSDLSDEMVLTAQDKLDLEKTSDNEEDQRTLYICGNCSYSTSRKHDYDIHQKIHDDQNKDDSTPAKFKCKQCDYQGNDLSSFLQHKVSHSATSQSANQAQDIDNSSDVSNRTIHLKHRRKPLKQMKCFKCPFTTMERSCLNIHECLHEQRGSDAFMCTYCDYNVYSRSLLLQHMRLHPEHNPGECCDLGTLAENEVRDVEEMEQKELHSDEHEKDSMDEDDSVIDLPEGALDFSRTSTPQSTVIAVTSIKTSNIAENRQLTDSPAKASGLPCEWCDSTFQNVSTLYQHARILHPLELKAQEDNDSMPGEVTHEKQVKESTDQSKNASGKKDSLAQQYFGHNQPTLPLPMMPNSNTSVLKSHTRPFQNPISLYINSLKNRDGDPFAKELAGMMHNSPSQLLVKAKKNTSSPPKRGRSFQCTKCSFTAPNAVTYLRHIERHGSNCKHTCRYCDYSIDRLNLLYQHMRGTHGNLWKGTPEEKINLSSGGEDSNNNFLFQVQSSPSESHNASDNSDDLNGSFSSCIDYNESELDPGALSRAIQANKGGRKPVLIIREETTWRGIPVLVCSLDGKKHYKCPKCYYISSNAANTTNHVRQHGSRRKYTCHQCDYSVDNLKLIEHHVESVHPKEPLFIQMSHDTTYSMLSSNHGDLQSEEMNKDTLANVQLQMPLSAHQPLKAFGSESSLKRFEQSFLMSSNKRSKDIMTASSENIGTLFCCPKCPFKVRKREVLHRHLERHGANGDHKCNVCDYSVDNPDILMKHTQIHKRSKSKNYSLLISPKFREEDTEPQDDMDAMTESTGDIISDKNQLKNIFNRMKVSSGRVRYKCSRCPYNTFCKNNIIKHKKQHIVKSRYRCIKCNYSASRAYLLQQHMKFHECHHPSVENKVNNYQDIVLDPFSEVNLKTLQNLHGSDGGDEGEKSDSQELNSDKTSDNPDEISLDRYEEMEAMEEEEQEEEEEQDIETSLMEEELKESGQVEDLEDSAAKEGTSFDHELQFRNYKCQKCPYSSNSASEFRKHVRLHGSNLKFRCDYCSYSLDRLNLLAQHRKLHFQEPNFDPSPTMINLVNKNHPDAAAIAERVSQESALQVMTEMPGESNLKLNSKLLQNGPTSEEKIRYTCTKCPYRCNALKSFKCHIQMHGLKRKYKCDYCNWSADRLNLLYQHRKVHSGEPGYDPNPGDIVFLNREFALDTKDFMDQQNVGVIGMAVNQCPETPFSSSQELFKYQQFQNPSHKIFQCKICKFITSNENTYTYHKNLHRMQASYSCLECSFSTNNTDVLRDHMKLHKKEKPRQGSQDQKQKLQCYKCPYNSVSKSLLEMHLSLHNSGKQYTCEFCDYSVDRYNLLEQHMRMHLKPSDDEDSTQDDMEVKDYEVRPGIVTPKLYFTAPYSDHSDDSNNGPDMEHKCENCPYSTLSKDELKDHEKKHNVPSKTTCPCCTFSCSEEETLLEHVQIHFPSAPVSKEMLSQLRDQQKGGHSKRNLSKELKKSSSDMLGSISSSAAKDRDVQNGEPDSTVVENLHKDSQEEGEERSKSSKEVIDNPTEGSSVKTKVYVCQFCEREFENKAQMLQHEKQHLIGHQY</sequence>
<evidence type="ECO:0000313" key="9">
    <source>
        <dbReference type="EMBL" id="KAK3609406.1"/>
    </source>
</evidence>
<feature type="region of interest" description="Disordered" evidence="7">
    <location>
        <begin position="97"/>
        <end position="162"/>
    </location>
</feature>
<dbReference type="SUPFAM" id="SSF57667">
    <property type="entry name" value="beta-beta-alpha zinc fingers"/>
    <property type="match status" value="11"/>
</dbReference>
<feature type="compositionally biased region" description="Basic and acidic residues" evidence="7">
    <location>
        <begin position="1492"/>
        <end position="1503"/>
    </location>
</feature>
<dbReference type="Proteomes" id="UP001195483">
    <property type="component" value="Unassembled WGS sequence"/>
</dbReference>
<feature type="compositionally biased region" description="Polar residues" evidence="7">
    <location>
        <begin position="97"/>
        <end position="109"/>
    </location>
</feature>
<feature type="region of interest" description="Disordered" evidence="7">
    <location>
        <begin position="1383"/>
        <end position="1404"/>
    </location>
</feature>
<feature type="compositionally biased region" description="Basic and acidic residues" evidence="7">
    <location>
        <begin position="2096"/>
        <end position="2117"/>
    </location>
</feature>
<dbReference type="GO" id="GO:0005634">
    <property type="term" value="C:nucleus"/>
    <property type="evidence" value="ECO:0007669"/>
    <property type="project" value="TreeGrafter"/>
</dbReference>
<evidence type="ECO:0000256" key="2">
    <source>
        <dbReference type="ARBA" id="ARBA00022737"/>
    </source>
</evidence>
<feature type="compositionally biased region" description="Basic and acidic residues" evidence="7">
    <location>
        <begin position="2695"/>
        <end position="2715"/>
    </location>
</feature>
<feature type="compositionally biased region" description="Polar residues" evidence="7">
    <location>
        <begin position="115"/>
        <end position="161"/>
    </location>
</feature>
<feature type="domain" description="C2H2-type" evidence="8">
    <location>
        <begin position="2179"/>
        <end position="2206"/>
    </location>
</feature>
<dbReference type="PANTHER" id="PTHR24403">
    <property type="entry name" value="ZINC FINGER PROTEIN"/>
    <property type="match status" value="1"/>
</dbReference>
<dbReference type="InterPro" id="IPR013087">
    <property type="entry name" value="Znf_C2H2_type"/>
</dbReference>
<feature type="region of interest" description="Disordered" evidence="7">
    <location>
        <begin position="1272"/>
        <end position="1291"/>
    </location>
</feature>
<name>A0AAE0WCC0_9BIVA</name>
<keyword evidence="6" id="KW-0175">Coiled coil</keyword>
<feature type="compositionally biased region" description="Acidic residues" evidence="7">
    <location>
        <begin position="323"/>
        <end position="339"/>
    </location>
</feature>
<feature type="compositionally biased region" description="Polar residues" evidence="7">
    <location>
        <begin position="311"/>
        <end position="320"/>
    </location>
</feature>
<dbReference type="Gene3D" id="3.30.160.60">
    <property type="entry name" value="Classic Zinc Finger"/>
    <property type="match status" value="16"/>
</dbReference>
<evidence type="ECO:0000256" key="7">
    <source>
        <dbReference type="SAM" id="MobiDB-lite"/>
    </source>
</evidence>
<dbReference type="EMBL" id="JAEAOA010000736">
    <property type="protein sequence ID" value="KAK3609406.1"/>
    <property type="molecule type" value="Genomic_DNA"/>
</dbReference>
<reference evidence="9" key="1">
    <citation type="journal article" date="2021" name="Genome Biol. Evol.">
        <title>A High-Quality Reference Genome for a Parasitic Bivalve with Doubly Uniparental Inheritance (Bivalvia: Unionida).</title>
        <authorList>
            <person name="Smith C.H."/>
        </authorList>
    </citation>
    <scope>NUCLEOTIDE SEQUENCE</scope>
    <source>
        <strain evidence="9">CHS0354</strain>
    </source>
</reference>
<dbReference type="SMART" id="SM00355">
    <property type="entry name" value="ZnF_C2H2"/>
    <property type="match status" value="36"/>
</dbReference>
<dbReference type="PROSITE" id="PS50157">
    <property type="entry name" value="ZINC_FINGER_C2H2_2"/>
    <property type="match status" value="19"/>
</dbReference>
<gene>
    <name evidence="9" type="ORF">CHS0354_011982</name>
</gene>
<dbReference type="PANTHER" id="PTHR24403:SF67">
    <property type="entry name" value="FI01116P-RELATED"/>
    <property type="match status" value="1"/>
</dbReference>
<organism evidence="9 10">
    <name type="scientific">Potamilus streckersoni</name>
    <dbReference type="NCBI Taxonomy" id="2493646"/>
    <lineage>
        <taxon>Eukaryota</taxon>
        <taxon>Metazoa</taxon>
        <taxon>Spiralia</taxon>
        <taxon>Lophotrochozoa</taxon>
        <taxon>Mollusca</taxon>
        <taxon>Bivalvia</taxon>
        <taxon>Autobranchia</taxon>
        <taxon>Heteroconchia</taxon>
        <taxon>Palaeoheterodonta</taxon>
        <taxon>Unionida</taxon>
        <taxon>Unionoidea</taxon>
        <taxon>Unionidae</taxon>
        <taxon>Ambleminae</taxon>
        <taxon>Lampsilini</taxon>
        <taxon>Potamilus</taxon>
    </lineage>
</organism>
<dbReference type="PROSITE" id="PS00028">
    <property type="entry name" value="ZINC_FINGER_C2H2_1"/>
    <property type="match status" value="13"/>
</dbReference>
<feature type="domain" description="C2H2-type" evidence="8">
    <location>
        <begin position="715"/>
        <end position="742"/>
    </location>
</feature>
<protein>
    <recommendedName>
        <fullName evidence="8">C2H2-type domain-containing protein</fullName>
    </recommendedName>
</protein>
<dbReference type="FunFam" id="3.30.160.60:FF:000446">
    <property type="entry name" value="Zinc finger protein"/>
    <property type="match status" value="1"/>
</dbReference>
<feature type="domain" description="C2H2-type" evidence="8">
    <location>
        <begin position="2508"/>
        <end position="2535"/>
    </location>
</feature>
<keyword evidence="4" id="KW-0862">Zinc</keyword>
<keyword evidence="1" id="KW-0479">Metal-binding</keyword>
<evidence type="ECO:0000256" key="1">
    <source>
        <dbReference type="ARBA" id="ARBA00022723"/>
    </source>
</evidence>
<keyword evidence="2" id="KW-0677">Repeat</keyword>
<feature type="region of interest" description="Disordered" evidence="7">
    <location>
        <begin position="1092"/>
        <end position="1113"/>
    </location>
</feature>
<reference evidence="9" key="3">
    <citation type="submission" date="2023-05" db="EMBL/GenBank/DDBJ databases">
        <authorList>
            <person name="Smith C.H."/>
        </authorList>
    </citation>
    <scope>NUCLEOTIDE SEQUENCE</scope>
    <source>
        <strain evidence="9">CHS0354</strain>
        <tissue evidence="9">Mantle</tissue>
    </source>
</reference>
<feature type="region of interest" description="Disordered" evidence="7">
    <location>
        <begin position="767"/>
        <end position="801"/>
    </location>
</feature>
<feature type="compositionally biased region" description="Polar residues" evidence="7">
    <location>
        <begin position="1515"/>
        <end position="1526"/>
    </location>
</feature>
<feature type="region of interest" description="Disordered" evidence="7">
    <location>
        <begin position="305"/>
        <end position="347"/>
    </location>
</feature>
<dbReference type="InterPro" id="IPR050688">
    <property type="entry name" value="Zinc_finger/UBP_domain"/>
</dbReference>
<feature type="compositionally biased region" description="Polar residues" evidence="7">
    <location>
        <begin position="854"/>
        <end position="867"/>
    </location>
</feature>
<accession>A0AAE0WCC0</accession>
<feature type="compositionally biased region" description="Basic and acidic residues" evidence="7">
    <location>
        <begin position="910"/>
        <end position="926"/>
    </location>
</feature>
<feature type="compositionally biased region" description="Acidic residues" evidence="7">
    <location>
        <begin position="883"/>
        <end position="892"/>
    </location>
</feature>
<feature type="domain" description="C2H2-type" evidence="8">
    <location>
        <begin position="257"/>
        <end position="284"/>
    </location>
</feature>
<evidence type="ECO:0000259" key="8">
    <source>
        <dbReference type="PROSITE" id="PS50157"/>
    </source>
</evidence>
<feature type="region of interest" description="Disordered" evidence="7">
    <location>
        <begin position="2086"/>
        <end position="2117"/>
    </location>
</feature>
<keyword evidence="3 5" id="KW-0863">Zinc-finger</keyword>
<evidence type="ECO:0000256" key="4">
    <source>
        <dbReference type="ARBA" id="ARBA00022833"/>
    </source>
</evidence>
<evidence type="ECO:0000313" key="10">
    <source>
        <dbReference type="Proteomes" id="UP001195483"/>
    </source>
</evidence>
<feature type="domain" description="C2H2-type" evidence="8">
    <location>
        <begin position="2324"/>
        <end position="2351"/>
    </location>
</feature>
<feature type="region of interest" description="Disordered" evidence="7">
    <location>
        <begin position="845"/>
        <end position="926"/>
    </location>
</feature>
<feature type="compositionally biased region" description="Low complexity" evidence="7">
    <location>
        <begin position="2667"/>
        <end position="2676"/>
    </location>
</feature>
<feature type="domain" description="C2H2-type" evidence="8">
    <location>
        <begin position="1923"/>
        <end position="1950"/>
    </location>
</feature>
<feature type="domain" description="C2H2-type" evidence="8">
    <location>
        <begin position="1214"/>
        <end position="1241"/>
    </location>
</feature>
<comment type="caution">
    <text evidence="9">The sequence shown here is derived from an EMBL/GenBank/DDBJ whole genome shotgun (WGS) entry which is preliminary data.</text>
</comment>
<dbReference type="GO" id="GO:0008270">
    <property type="term" value="F:zinc ion binding"/>
    <property type="evidence" value="ECO:0007669"/>
    <property type="project" value="UniProtKB-KW"/>
</dbReference>
<feature type="domain" description="C2H2-type" evidence="8">
    <location>
        <begin position="2033"/>
        <end position="2060"/>
    </location>
</feature>
<feature type="domain" description="C2H2-type" evidence="8">
    <location>
        <begin position="1128"/>
        <end position="1155"/>
    </location>
</feature>
<feature type="domain" description="C2H2-type" evidence="8">
    <location>
        <begin position="2729"/>
        <end position="2751"/>
    </location>
</feature>
<proteinExistence type="predicted"/>
<feature type="domain" description="C2H2-type" evidence="8">
    <location>
        <begin position="967"/>
        <end position="994"/>
    </location>
</feature>
<dbReference type="GO" id="GO:0045944">
    <property type="term" value="P:positive regulation of transcription by RNA polymerase II"/>
    <property type="evidence" value="ECO:0007669"/>
    <property type="project" value="TreeGrafter"/>
</dbReference>
<feature type="domain" description="C2H2-type" evidence="8">
    <location>
        <begin position="644"/>
        <end position="671"/>
    </location>
</feature>
<feature type="coiled-coil region" evidence="6">
    <location>
        <begin position="2119"/>
        <end position="2151"/>
    </location>
</feature>
<feature type="region of interest" description="Disordered" evidence="7">
    <location>
        <begin position="2644"/>
        <end position="2722"/>
    </location>
</feature>
<evidence type="ECO:0000256" key="6">
    <source>
        <dbReference type="SAM" id="Coils"/>
    </source>
</evidence>